<proteinExistence type="predicted"/>
<dbReference type="AlphaFoldDB" id="A0A9J6RBD4"/>
<evidence type="ECO:0000256" key="1">
    <source>
        <dbReference type="SAM" id="Phobius"/>
    </source>
</evidence>
<name>A0A9J6RBD4_9BACI</name>
<dbReference type="RefSeq" id="WP_268779617.1">
    <property type="nucleotide sequence ID" value="NZ_JAPRAT010000009.1"/>
</dbReference>
<accession>A0A9J6RBD4</accession>
<keyword evidence="1" id="KW-0812">Transmembrane</keyword>
<reference evidence="2" key="1">
    <citation type="submission" date="2022-11" db="EMBL/GenBank/DDBJ databases">
        <title>WGS of Natronobacillus azotifigens 24KS-1, an anaerobic diazotrophic haloalkaliphile from soda-rich habitats.</title>
        <authorList>
            <person name="Sorokin D.Y."/>
            <person name="Merkel A.Y."/>
        </authorList>
    </citation>
    <scope>NUCLEOTIDE SEQUENCE</scope>
    <source>
        <strain evidence="2">24KS-1</strain>
    </source>
</reference>
<feature type="transmembrane region" description="Helical" evidence="1">
    <location>
        <begin position="211"/>
        <end position="237"/>
    </location>
</feature>
<keyword evidence="1" id="KW-1133">Transmembrane helix</keyword>
<sequence>MISTFELIKKTLPFIWLRIGIYAIMSLLSFILVIGVSWIGWRVIVSFGANAFTFTVFIFLLTLLGGFGIMRWIERYFIYLVKAGHVYAMTELIDKGELPEGKGQIAFAKDEVVRTFGKTSVFFGVNVLVDGAVRQIQRWLMKTANFLSFIPNIHRLMGIISKILGTAIRYVDEAVLSYTMRFGENGKSVWRNSADGVVYYAQSWKGMLKSAVIIVLLTWGTFWGTFFITANVMSLIVTFEGDYAILNILPILFGFFLASNVRKAFIDPIATAIMVREFHKNVENQELKMDLGKKLYNVSNKFREFFKKDKEEANVDAASVDEAEEPSV</sequence>
<feature type="transmembrane region" description="Helical" evidence="1">
    <location>
        <begin position="21"/>
        <end position="41"/>
    </location>
</feature>
<dbReference type="Proteomes" id="UP001084197">
    <property type="component" value="Unassembled WGS sequence"/>
</dbReference>
<dbReference type="EMBL" id="JAPRAT010000009">
    <property type="protein sequence ID" value="MCZ0702847.1"/>
    <property type="molecule type" value="Genomic_DNA"/>
</dbReference>
<keyword evidence="1" id="KW-0472">Membrane</keyword>
<comment type="caution">
    <text evidence="2">The sequence shown here is derived from an EMBL/GenBank/DDBJ whole genome shotgun (WGS) entry which is preliminary data.</text>
</comment>
<evidence type="ECO:0000313" key="3">
    <source>
        <dbReference type="Proteomes" id="UP001084197"/>
    </source>
</evidence>
<feature type="transmembrane region" description="Helical" evidence="1">
    <location>
        <begin position="47"/>
        <end position="70"/>
    </location>
</feature>
<protein>
    <submittedName>
        <fullName evidence="2">Uncharacterized protein</fullName>
    </submittedName>
</protein>
<gene>
    <name evidence="2" type="ORF">OWO01_06450</name>
</gene>
<evidence type="ECO:0000313" key="2">
    <source>
        <dbReference type="EMBL" id="MCZ0702847.1"/>
    </source>
</evidence>
<keyword evidence="3" id="KW-1185">Reference proteome</keyword>
<feature type="transmembrane region" description="Helical" evidence="1">
    <location>
        <begin position="243"/>
        <end position="261"/>
    </location>
</feature>
<organism evidence="2 3">
    <name type="scientific">Natronobacillus azotifigens</name>
    <dbReference type="NCBI Taxonomy" id="472978"/>
    <lineage>
        <taxon>Bacteria</taxon>
        <taxon>Bacillati</taxon>
        <taxon>Bacillota</taxon>
        <taxon>Bacilli</taxon>
        <taxon>Bacillales</taxon>
        <taxon>Bacillaceae</taxon>
        <taxon>Natronobacillus</taxon>
    </lineage>
</organism>